<dbReference type="AlphaFoldDB" id="A0ABC8IRP5"/>
<sequence length="386" mass="42133">MFWVRPLQLHFVVFFLLFLFTPAFVFGNKSNRSLHCLSPPMAIIGFHHVCSAPLVNFVAVLLLHLDATPSFLFVATTSPLLVAAPPFQSVCSRSVMTECELFGSTWPSIAVIRPLPPSCLSPSPVRVTPGQEGVPPPHCFVITTDRRKNLNTLSSAVASTSALRITTEEALNGRSSLTGYFISSSAGASSRLPVVIIHLHVTASEIWISVGQAHLLVAGSPSSKPIKLSKYSKFSWVRALSYMGLYPNSKAHNAHVHGLCISLQCDLISVSPDSTNCNPSKAVPSTTLCVVLLRQPSCTSLQGRKILISSKTVFNCSQNPLTGFFNVVFDFFVFFRTRALGLQVKIFYGFLLSLATSIFYYVLAMLAYLSTGDYLSVCNRVSPLDF</sequence>
<feature type="chain" id="PRO_5044869209" evidence="2">
    <location>
        <begin position="28"/>
        <end position="386"/>
    </location>
</feature>
<keyword evidence="1" id="KW-1133">Transmembrane helix</keyword>
<feature type="transmembrane region" description="Helical" evidence="1">
    <location>
        <begin position="346"/>
        <end position="369"/>
    </location>
</feature>
<gene>
    <name evidence="3" type="ORF">ERUC_LOCUS1900</name>
</gene>
<organism evidence="3 4">
    <name type="scientific">Eruca vesicaria subsp. sativa</name>
    <name type="common">Garden rocket</name>
    <name type="synonym">Eruca sativa</name>
    <dbReference type="NCBI Taxonomy" id="29727"/>
    <lineage>
        <taxon>Eukaryota</taxon>
        <taxon>Viridiplantae</taxon>
        <taxon>Streptophyta</taxon>
        <taxon>Embryophyta</taxon>
        <taxon>Tracheophyta</taxon>
        <taxon>Spermatophyta</taxon>
        <taxon>Magnoliopsida</taxon>
        <taxon>eudicotyledons</taxon>
        <taxon>Gunneridae</taxon>
        <taxon>Pentapetalae</taxon>
        <taxon>rosids</taxon>
        <taxon>malvids</taxon>
        <taxon>Brassicales</taxon>
        <taxon>Brassicaceae</taxon>
        <taxon>Brassiceae</taxon>
        <taxon>Eruca</taxon>
    </lineage>
</organism>
<comment type="caution">
    <text evidence="3">The sequence shown here is derived from an EMBL/GenBank/DDBJ whole genome shotgun (WGS) entry which is preliminary data.</text>
</comment>
<dbReference type="Proteomes" id="UP001642260">
    <property type="component" value="Unassembled WGS sequence"/>
</dbReference>
<evidence type="ECO:0000313" key="4">
    <source>
        <dbReference type="Proteomes" id="UP001642260"/>
    </source>
</evidence>
<feature type="signal peptide" evidence="2">
    <location>
        <begin position="1"/>
        <end position="27"/>
    </location>
</feature>
<keyword evidence="2" id="KW-0732">Signal</keyword>
<name>A0ABC8IRP5_ERUVS</name>
<keyword evidence="4" id="KW-1185">Reference proteome</keyword>
<protein>
    <submittedName>
        <fullName evidence="3">Uncharacterized protein</fullName>
    </submittedName>
</protein>
<proteinExistence type="predicted"/>
<keyword evidence="1" id="KW-0472">Membrane</keyword>
<accession>A0ABC8IRP5</accession>
<evidence type="ECO:0000256" key="1">
    <source>
        <dbReference type="SAM" id="Phobius"/>
    </source>
</evidence>
<reference evidence="3 4" key="1">
    <citation type="submission" date="2022-03" db="EMBL/GenBank/DDBJ databases">
        <authorList>
            <person name="Macdonald S."/>
            <person name="Ahmed S."/>
            <person name="Newling K."/>
        </authorList>
    </citation>
    <scope>NUCLEOTIDE SEQUENCE [LARGE SCALE GENOMIC DNA]</scope>
</reference>
<evidence type="ECO:0000256" key="2">
    <source>
        <dbReference type="SAM" id="SignalP"/>
    </source>
</evidence>
<feature type="transmembrane region" description="Helical" evidence="1">
    <location>
        <begin position="41"/>
        <end position="63"/>
    </location>
</feature>
<dbReference type="EMBL" id="CAKOAT010049711">
    <property type="protein sequence ID" value="CAH8295607.1"/>
    <property type="molecule type" value="Genomic_DNA"/>
</dbReference>
<keyword evidence="1" id="KW-0812">Transmembrane</keyword>
<evidence type="ECO:0000313" key="3">
    <source>
        <dbReference type="EMBL" id="CAH8295607.1"/>
    </source>
</evidence>